<comment type="caution">
    <text evidence="1">The sequence shown here is derived from an EMBL/GenBank/DDBJ whole genome shotgun (WGS) entry which is preliminary data.</text>
</comment>
<dbReference type="Proteomes" id="UP000477750">
    <property type="component" value="Unassembled WGS sequence"/>
</dbReference>
<reference evidence="1 2" key="1">
    <citation type="submission" date="2019-10" db="EMBL/GenBank/DDBJ databases">
        <title>Glycomyces albidus sp. nov., a novel actinomycete isolated from rhizosphere soil of wheat (Triticum aestivum L.).</title>
        <authorList>
            <person name="Qian L."/>
        </authorList>
    </citation>
    <scope>NUCLEOTIDE SEQUENCE [LARGE SCALE GENOMIC DNA]</scope>
    <source>
        <strain evidence="1 2">NEAU-7082</strain>
    </source>
</reference>
<dbReference type="RefSeq" id="WP_153025203.1">
    <property type="nucleotide sequence ID" value="NZ_WIAO01000010.1"/>
</dbReference>
<keyword evidence="2" id="KW-1185">Reference proteome</keyword>
<accession>A0A6L5G8M5</accession>
<evidence type="ECO:0000313" key="2">
    <source>
        <dbReference type="Proteomes" id="UP000477750"/>
    </source>
</evidence>
<dbReference type="EMBL" id="WIAO01000010">
    <property type="protein sequence ID" value="MQM26052.1"/>
    <property type="molecule type" value="Genomic_DNA"/>
</dbReference>
<dbReference type="AlphaFoldDB" id="A0A6L5G8M5"/>
<sequence>MGGLAPEERKRLEEVVAARIGARSGGAAALTAAYLDAVERNAYARTVGPGPVPTSLTSERAELLFEICSRLERVVEDFEIQALFRVTETQARSMRKMLLATHTDEANRLDHAWSLVGARRAGRRKGAKVTGEVIVFDDEDRRNAFTAFAARTGVQVERVLGEGDRPWQVIVADDYPADRLPE</sequence>
<gene>
    <name evidence="1" type="ORF">GFD30_10790</name>
</gene>
<proteinExistence type="predicted"/>
<protein>
    <submittedName>
        <fullName evidence="1">Uncharacterized protein</fullName>
    </submittedName>
</protein>
<evidence type="ECO:0000313" key="1">
    <source>
        <dbReference type="EMBL" id="MQM26052.1"/>
    </source>
</evidence>
<organism evidence="1 2">
    <name type="scientific">Glycomyces albidus</name>
    <dbReference type="NCBI Taxonomy" id="2656774"/>
    <lineage>
        <taxon>Bacteria</taxon>
        <taxon>Bacillati</taxon>
        <taxon>Actinomycetota</taxon>
        <taxon>Actinomycetes</taxon>
        <taxon>Glycomycetales</taxon>
        <taxon>Glycomycetaceae</taxon>
        <taxon>Glycomyces</taxon>
    </lineage>
</organism>
<name>A0A6L5G8M5_9ACTN</name>